<evidence type="ECO:0000256" key="4">
    <source>
        <dbReference type="ARBA" id="ARBA00022827"/>
    </source>
</evidence>
<dbReference type="EMBL" id="FNTI01000001">
    <property type="protein sequence ID" value="SEC75326.1"/>
    <property type="molecule type" value="Genomic_DNA"/>
</dbReference>
<evidence type="ECO:0000313" key="8">
    <source>
        <dbReference type="Proteomes" id="UP000183208"/>
    </source>
</evidence>
<keyword evidence="4" id="KW-0274">FAD</keyword>
<gene>
    <name evidence="7" type="ORF">SAMN05444171_2181</name>
</gene>
<dbReference type="GO" id="GO:0003995">
    <property type="term" value="F:acyl-CoA dehydrogenase activity"/>
    <property type="evidence" value="ECO:0007669"/>
    <property type="project" value="TreeGrafter"/>
</dbReference>
<dbReference type="PANTHER" id="PTHR43884:SF20">
    <property type="entry name" value="ACYL-COA DEHYDROGENASE FADE28"/>
    <property type="match status" value="1"/>
</dbReference>
<dbReference type="SUPFAM" id="SSF47203">
    <property type="entry name" value="Acyl-CoA dehydrogenase C-terminal domain-like"/>
    <property type="match status" value="1"/>
</dbReference>
<evidence type="ECO:0000256" key="5">
    <source>
        <dbReference type="ARBA" id="ARBA00023002"/>
    </source>
</evidence>
<dbReference type="InterPro" id="IPR009100">
    <property type="entry name" value="AcylCoA_DH/oxidase_NM_dom_sf"/>
</dbReference>
<dbReference type="InterPro" id="IPR036250">
    <property type="entry name" value="AcylCo_DH-like_C"/>
</dbReference>
<evidence type="ECO:0000256" key="3">
    <source>
        <dbReference type="ARBA" id="ARBA00022630"/>
    </source>
</evidence>
<dbReference type="Pfam" id="PF00441">
    <property type="entry name" value="Acyl-CoA_dh_1"/>
    <property type="match status" value="1"/>
</dbReference>
<dbReference type="Gene3D" id="1.20.140.10">
    <property type="entry name" value="Butyryl-CoA Dehydrogenase, subunit A, domain 3"/>
    <property type="match status" value="1"/>
</dbReference>
<name>A0A1M6W2L7_9BRAD</name>
<evidence type="ECO:0000313" key="7">
    <source>
        <dbReference type="EMBL" id="SEC75326.1"/>
    </source>
</evidence>
<dbReference type="SUPFAM" id="SSF56645">
    <property type="entry name" value="Acyl-CoA dehydrogenase NM domain-like"/>
    <property type="match status" value="1"/>
</dbReference>
<dbReference type="PANTHER" id="PTHR43884">
    <property type="entry name" value="ACYL-COA DEHYDROGENASE"/>
    <property type="match status" value="1"/>
</dbReference>
<sequence length="353" mass="37467">MTQTENPLFDMAGRLFGDLCHPKDLADAETGRWPDAAWSAVEAAGLPGALIPEDAGGFGASPVEAFSVLRAAGEHALPLPLGETMLAGLLLAKAGIAIPSGPISVPSADQAALKRSDGRWTLAGSLRHVPWGRHVKTVVAVADFEERPYVVLISTDGMAPDCADNVAREPRDSFTIDLALKDGEIAPSEFSRLDLRAMGAAMRTQQIAGALSKVIAMSVRYAEERVQFGRPIGKFQSIQQSLAVLATQTEAANAAADLAAEAVTDEGVEALAIGCAKVRCGEAAGLGSAIAHQIHGAFGFTHEHSLHFYTRRLLSWRDEFGNETEWSTRIGQAMIKGGPDRLWYGITDIGASR</sequence>
<protein>
    <submittedName>
        <fullName evidence="7">Acyl-CoA dehydrogenase</fullName>
    </submittedName>
</protein>
<keyword evidence="3" id="KW-0285">Flavoprotein</keyword>
<dbReference type="InterPro" id="IPR037069">
    <property type="entry name" value="AcylCoA_DH/ox_N_sf"/>
</dbReference>
<dbReference type="RefSeq" id="WP_074818698.1">
    <property type="nucleotide sequence ID" value="NZ_FNTI01000001.1"/>
</dbReference>
<dbReference type="Gene3D" id="1.10.540.10">
    <property type="entry name" value="Acyl-CoA dehydrogenase/oxidase, N-terminal domain"/>
    <property type="match status" value="1"/>
</dbReference>
<evidence type="ECO:0000256" key="1">
    <source>
        <dbReference type="ARBA" id="ARBA00001974"/>
    </source>
</evidence>
<reference evidence="7 8" key="1">
    <citation type="submission" date="2016-10" db="EMBL/GenBank/DDBJ databases">
        <authorList>
            <person name="de Groot N.N."/>
        </authorList>
    </citation>
    <scope>NUCLEOTIDE SEQUENCE [LARGE SCALE GENOMIC DNA]</scope>
    <source>
        <strain evidence="7 8">GAS522</strain>
    </source>
</reference>
<comment type="similarity">
    <text evidence="2">Belongs to the acyl-CoA dehydrogenase family.</text>
</comment>
<accession>A0A1M6W2L7</accession>
<evidence type="ECO:0000256" key="2">
    <source>
        <dbReference type="ARBA" id="ARBA00009347"/>
    </source>
</evidence>
<evidence type="ECO:0000259" key="6">
    <source>
        <dbReference type="Pfam" id="PF00441"/>
    </source>
</evidence>
<proteinExistence type="inferred from homology"/>
<feature type="domain" description="Acyl-CoA dehydrogenase/oxidase C-terminal" evidence="6">
    <location>
        <begin position="204"/>
        <end position="314"/>
    </location>
</feature>
<keyword evidence="5" id="KW-0560">Oxidoreductase</keyword>
<dbReference type="Proteomes" id="UP000183208">
    <property type="component" value="Unassembled WGS sequence"/>
</dbReference>
<comment type="cofactor">
    <cofactor evidence="1">
        <name>FAD</name>
        <dbReference type="ChEBI" id="CHEBI:57692"/>
    </cofactor>
</comment>
<dbReference type="GO" id="GO:0050660">
    <property type="term" value="F:flavin adenine dinucleotide binding"/>
    <property type="evidence" value="ECO:0007669"/>
    <property type="project" value="InterPro"/>
</dbReference>
<dbReference type="AlphaFoldDB" id="A0A1M6W2L7"/>
<dbReference type="InterPro" id="IPR009075">
    <property type="entry name" value="AcylCo_DH/oxidase_C"/>
</dbReference>
<organism evidence="7 8">
    <name type="scientific">Bradyrhizobium lablabi</name>
    <dbReference type="NCBI Taxonomy" id="722472"/>
    <lineage>
        <taxon>Bacteria</taxon>
        <taxon>Pseudomonadati</taxon>
        <taxon>Pseudomonadota</taxon>
        <taxon>Alphaproteobacteria</taxon>
        <taxon>Hyphomicrobiales</taxon>
        <taxon>Nitrobacteraceae</taxon>
        <taxon>Bradyrhizobium</taxon>
    </lineage>
</organism>
<dbReference type="OrthoDB" id="2450120at2"/>